<comment type="caution">
    <text evidence="2">The sequence shown here is derived from an EMBL/GenBank/DDBJ whole genome shotgun (WGS) entry which is preliminary data.</text>
</comment>
<reference evidence="2 3" key="1">
    <citation type="submission" date="2017-11" db="EMBL/GenBank/DDBJ databases">
        <title>Evolution of Phototrophy in the Chloroflexi Phylum Driven by Horizontal Gene Transfer.</title>
        <authorList>
            <person name="Ward L.M."/>
            <person name="Hemp J."/>
            <person name="Shih P.M."/>
            <person name="Mcglynn S.E."/>
            <person name="Fischer W."/>
        </authorList>
    </citation>
    <scope>NUCLEOTIDE SEQUENCE [LARGE SCALE GENOMIC DNA]</scope>
    <source>
        <strain evidence="2">JP3_7</strain>
    </source>
</reference>
<proteinExistence type="predicted"/>
<evidence type="ECO:0000313" key="2">
    <source>
        <dbReference type="EMBL" id="PJF47376.1"/>
    </source>
</evidence>
<gene>
    <name evidence="2" type="ORF">CUN48_09015</name>
</gene>
<dbReference type="Proteomes" id="UP000230790">
    <property type="component" value="Unassembled WGS sequence"/>
</dbReference>
<evidence type="ECO:0000313" key="3">
    <source>
        <dbReference type="Proteomes" id="UP000230790"/>
    </source>
</evidence>
<evidence type="ECO:0000256" key="1">
    <source>
        <dbReference type="SAM" id="MobiDB-lite"/>
    </source>
</evidence>
<sequence length="365" mass="38582">MARSLFSALSSLGPFSAILSVLREVDVRPARIAAETPFLIAFVSRDAQFAEHLAALMYRGDRPTDTPPYRAAIGAPITDAAPISRANVVVIVTRDTPQLLDEALRLKRALEASDVPVLMCFVQERGAPPPAQSVTSGHAVTLPLDNGALDEQTAIERLTAAIRQLNAIDDLALARHLPAFRAPVVRALIEDVATANATYSLGSGLLQINPATGLPVAVADTVILTKNQAIMAYKIALAMGLPADFKHIMPQIAGVIGGGLILRQVARLAIGWLPGLGIAPKVAIAFAGTFAIGEAVYRWSRSGERLTEDGLKAIYALALERGKALAAGLRQRRVSRPAKAKANPSEQAMIALPPSPSHNGAARPH</sequence>
<dbReference type="EMBL" id="PGTN01000052">
    <property type="protein sequence ID" value="PJF47376.1"/>
    <property type="molecule type" value="Genomic_DNA"/>
</dbReference>
<organism evidence="2 3">
    <name type="scientific">Candidatus Thermofonsia Clade 3 bacterium</name>
    <dbReference type="NCBI Taxonomy" id="2364212"/>
    <lineage>
        <taxon>Bacteria</taxon>
        <taxon>Bacillati</taxon>
        <taxon>Chloroflexota</taxon>
        <taxon>Candidatus Thermofontia</taxon>
        <taxon>Candidatus Thermofonsia Clade 3</taxon>
    </lineage>
</organism>
<accession>A0A2M8QC47</accession>
<evidence type="ECO:0008006" key="4">
    <source>
        <dbReference type="Google" id="ProtNLM"/>
    </source>
</evidence>
<protein>
    <recommendedName>
        <fullName evidence="4">DUF697 domain-containing protein</fullName>
    </recommendedName>
</protein>
<feature type="region of interest" description="Disordered" evidence="1">
    <location>
        <begin position="335"/>
        <end position="365"/>
    </location>
</feature>
<dbReference type="AlphaFoldDB" id="A0A2M8QC47"/>
<name>A0A2M8QC47_9CHLR</name>